<dbReference type="InterPro" id="IPR036162">
    <property type="entry name" value="Resolvase-like_N_sf"/>
</dbReference>
<gene>
    <name evidence="8" type="ORF">QE405_003911</name>
</gene>
<feature type="active site" description="O-(5'-phospho-DNA)-serine intermediate" evidence="5 6">
    <location>
        <position position="28"/>
    </location>
</feature>
<dbReference type="SUPFAM" id="SSF53041">
    <property type="entry name" value="Resolvase-like"/>
    <property type="match status" value="1"/>
</dbReference>
<evidence type="ECO:0000256" key="6">
    <source>
        <dbReference type="PROSITE-ProRule" id="PRU10137"/>
    </source>
</evidence>
<comment type="caution">
    <text evidence="8">The sequence shown here is derived from an EMBL/GenBank/DDBJ whole genome shotgun (WGS) entry which is preliminary data.</text>
</comment>
<dbReference type="FunFam" id="3.40.50.1390:FF:000001">
    <property type="entry name" value="DNA recombinase"/>
    <property type="match status" value="1"/>
</dbReference>
<evidence type="ECO:0000259" key="7">
    <source>
        <dbReference type="PROSITE" id="PS51736"/>
    </source>
</evidence>
<dbReference type="PROSITE" id="PS00397">
    <property type="entry name" value="RECOMBINASES_1"/>
    <property type="match status" value="1"/>
</dbReference>
<dbReference type="GO" id="GO:0003677">
    <property type="term" value="F:DNA binding"/>
    <property type="evidence" value="ECO:0007669"/>
    <property type="project" value="UniProtKB-KW"/>
</dbReference>
<comment type="similarity">
    <text evidence="1">Belongs to the site-specific recombinase resolvase family.</text>
</comment>
<protein>
    <submittedName>
        <fullName evidence="8">DNA invertase Pin-like site-specific DNA recombinase</fullName>
    </submittedName>
</protein>
<dbReference type="InterPro" id="IPR006119">
    <property type="entry name" value="Resolv_N"/>
</dbReference>
<name>A0AAJ1X5E6_9ACTN</name>
<dbReference type="Gene3D" id="1.10.10.60">
    <property type="entry name" value="Homeodomain-like"/>
    <property type="match status" value="1"/>
</dbReference>
<sequence>MLEEQAATAAAAAVPERVRTLVGYARVSTADQSADLQIDALAAAGATRVFVETASGKTDSRPELTRVLDYLREGDVLVVWRLDRLGRSLRHLIDEVNALEARGIGFRSLTEAIDTTTAGGRLVFHVFGALGEFERELIVERTRAGLAAARARGRRGGRPRVMTPERVTTARRLRDEDGLTLDQIAAIIGVSRASVVRALSNRKPPAP</sequence>
<evidence type="ECO:0000256" key="3">
    <source>
        <dbReference type="ARBA" id="ARBA00023125"/>
    </source>
</evidence>
<dbReference type="GO" id="GO:0015074">
    <property type="term" value="P:DNA integration"/>
    <property type="evidence" value="ECO:0007669"/>
    <property type="project" value="UniProtKB-KW"/>
</dbReference>
<evidence type="ECO:0000313" key="9">
    <source>
        <dbReference type="Proteomes" id="UP001239215"/>
    </source>
</evidence>
<reference evidence="8" key="1">
    <citation type="submission" date="2023-07" db="EMBL/GenBank/DDBJ databases">
        <title>Functional and genomic diversity of the sorghum phyllosphere microbiome.</title>
        <authorList>
            <person name="Shade A."/>
        </authorList>
    </citation>
    <scope>NUCLEOTIDE SEQUENCE</scope>
    <source>
        <strain evidence="8">SORGH_AS_1067</strain>
    </source>
</reference>
<dbReference type="Pfam" id="PF00239">
    <property type="entry name" value="Resolvase"/>
    <property type="match status" value="1"/>
</dbReference>
<keyword evidence="3" id="KW-0238">DNA-binding</keyword>
<evidence type="ECO:0000256" key="1">
    <source>
        <dbReference type="ARBA" id="ARBA00009913"/>
    </source>
</evidence>
<dbReference type="Gene3D" id="3.40.50.1390">
    <property type="entry name" value="Resolvase, N-terminal catalytic domain"/>
    <property type="match status" value="1"/>
</dbReference>
<organism evidence="8 9">
    <name type="scientific">Nocardioides zeae</name>
    <dbReference type="NCBI Taxonomy" id="1457234"/>
    <lineage>
        <taxon>Bacteria</taxon>
        <taxon>Bacillati</taxon>
        <taxon>Actinomycetota</taxon>
        <taxon>Actinomycetes</taxon>
        <taxon>Propionibacteriales</taxon>
        <taxon>Nocardioidaceae</taxon>
        <taxon>Nocardioides</taxon>
    </lineage>
</organism>
<dbReference type="PANTHER" id="PTHR30461">
    <property type="entry name" value="DNA-INVERTASE FROM LAMBDOID PROPHAGE"/>
    <property type="match status" value="1"/>
</dbReference>
<dbReference type="EMBL" id="JAUTAN010000001">
    <property type="protein sequence ID" value="MDQ1106627.1"/>
    <property type="molecule type" value="Genomic_DNA"/>
</dbReference>
<evidence type="ECO:0000256" key="5">
    <source>
        <dbReference type="PIRSR" id="PIRSR606118-50"/>
    </source>
</evidence>
<dbReference type="GO" id="GO:0000150">
    <property type="term" value="F:DNA strand exchange activity"/>
    <property type="evidence" value="ECO:0007669"/>
    <property type="project" value="InterPro"/>
</dbReference>
<dbReference type="RefSeq" id="WP_307204463.1">
    <property type="nucleotide sequence ID" value="NZ_JAUTAN010000001.1"/>
</dbReference>
<dbReference type="PROSITE" id="PS00398">
    <property type="entry name" value="RECOMBINASES_2"/>
    <property type="match status" value="1"/>
</dbReference>
<dbReference type="Proteomes" id="UP001239215">
    <property type="component" value="Unassembled WGS sequence"/>
</dbReference>
<keyword evidence="4" id="KW-0233">DNA recombination</keyword>
<dbReference type="InterPro" id="IPR009057">
    <property type="entry name" value="Homeodomain-like_sf"/>
</dbReference>
<dbReference type="PANTHER" id="PTHR30461:SF2">
    <property type="entry name" value="SERINE RECOMBINASE PINE-RELATED"/>
    <property type="match status" value="1"/>
</dbReference>
<dbReference type="SMART" id="SM00857">
    <property type="entry name" value="Resolvase"/>
    <property type="match status" value="1"/>
</dbReference>
<dbReference type="InterPro" id="IPR006118">
    <property type="entry name" value="Recombinase_CS"/>
</dbReference>
<keyword evidence="2" id="KW-0229">DNA integration</keyword>
<dbReference type="AlphaFoldDB" id="A0AAJ1X5E6"/>
<accession>A0AAJ1X5E6</accession>
<dbReference type="PROSITE" id="PS51736">
    <property type="entry name" value="RECOMBINASES_3"/>
    <property type="match status" value="1"/>
</dbReference>
<evidence type="ECO:0000256" key="4">
    <source>
        <dbReference type="ARBA" id="ARBA00023172"/>
    </source>
</evidence>
<feature type="domain" description="Resolvase/invertase-type recombinase catalytic" evidence="7">
    <location>
        <begin position="20"/>
        <end position="153"/>
    </location>
</feature>
<evidence type="ECO:0000313" key="8">
    <source>
        <dbReference type="EMBL" id="MDQ1106627.1"/>
    </source>
</evidence>
<dbReference type="SUPFAM" id="SSF46689">
    <property type="entry name" value="Homeodomain-like"/>
    <property type="match status" value="1"/>
</dbReference>
<dbReference type="CDD" id="cd03768">
    <property type="entry name" value="SR_ResInv"/>
    <property type="match status" value="1"/>
</dbReference>
<evidence type="ECO:0000256" key="2">
    <source>
        <dbReference type="ARBA" id="ARBA00022908"/>
    </source>
</evidence>
<proteinExistence type="inferred from homology"/>
<dbReference type="InterPro" id="IPR050639">
    <property type="entry name" value="SSR_resolvase"/>
</dbReference>